<accession>A0A8J2PB79</accession>
<keyword evidence="1" id="KW-1015">Disulfide bond</keyword>
<evidence type="ECO:0000259" key="5">
    <source>
        <dbReference type="PROSITE" id="PS50184"/>
    </source>
</evidence>
<dbReference type="Pfam" id="PF00093">
    <property type="entry name" value="VWC"/>
    <property type="match status" value="1"/>
</dbReference>
<dbReference type="InterPro" id="IPR000742">
    <property type="entry name" value="EGF"/>
</dbReference>
<dbReference type="PROSITE" id="PS50026">
    <property type="entry name" value="EGF_3"/>
    <property type="match status" value="1"/>
</dbReference>
<dbReference type="InterPro" id="IPR001007">
    <property type="entry name" value="VWF_dom"/>
</dbReference>
<dbReference type="InterPro" id="IPR001881">
    <property type="entry name" value="EGF-like_Ca-bd_dom"/>
</dbReference>
<keyword evidence="7" id="KW-1185">Reference proteome</keyword>
<comment type="caution">
    <text evidence="3">Lacks conserved residue(s) required for the propagation of feature annotation.</text>
</comment>
<dbReference type="PROSITE" id="PS00010">
    <property type="entry name" value="ASX_HYDROXYL"/>
    <property type="match status" value="1"/>
</dbReference>
<dbReference type="GO" id="GO:0005615">
    <property type="term" value="C:extracellular space"/>
    <property type="evidence" value="ECO:0007669"/>
    <property type="project" value="TreeGrafter"/>
</dbReference>
<evidence type="ECO:0000256" key="2">
    <source>
        <dbReference type="ARBA" id="ARBA00023180"/>
    </source>
</evidence>
<dbReference type="SMART" id="SM00179">
    <property type="entry name" value="EGF_CA"/>
    <property type="match status" value="1"/>
</dbReference>
<dbReference type="EMBL" id="CAJVCH010197057">
    <property type="protein sequence ID" value="CAG7730596.1"/>
    <property type="molecule type" value="Genomic_DNA"/>
</dbReference>
<evidence type="ECO:0000256" key="3">
    <source>
        <dbReference type="PROSITE-ProRule" id="PRU00076"/>
    </source>
</evidence>
<dbReference type="PANTHER" id="PTHR24042:SF5">
    <property type="entry name" value="EGF-LIKE CALCIUM-BINDING DOMAIN-CONTAINING PROTEIN"/>
    <property type="match status" value="1"/>
</dbReference>
<feature type="domain" description="VWFC" evidence="5">
    <location>
        <begin position="111"/>
        <end position="170"/>
    </location>
</feature>
<dbReference type="CDD" id="cd00054">
    <property type="entry name" value="EGF_CA"/>
    <property type="match status" value="1"/>
</dbReference>
<keyword evidence="2" id="KW-0325">Glycoprotein</keyword>
<evidence type="ECO:0000313" key="6">
    <source>
        <dbReference type="EMBL" id="CAG7730596.1"/>
    </source>
</evidence>
<organism evidence="6 7">
    <name type="scientific">Allacma fusca</name>
    <dbReference type="NCBI Taxonomy" id="39272"/>
    <lineage>
        <taxon>Eukaryota</taxon>
        <taxon>Metazoa</taxon>
        <taxon>Ecdysozoa</taxon>
        <taxon>Arthropoda</taxon>
        <taxon>Hexapoda</taxon>
        <taxon>Collembola</taxon>
        <taxon>Symphypleona</taxon>
        <taxon>Sminthuridae</taxon>
        <taxon>Allacma</taxon>
    </lineage>
</organism>
<protein>
    <submittedName>
        <fullName evidence="6">Uncharacterized protein</fullName>
    </submittedName>
</protein>
<evidence type="ECO:0000313" key="7">
    <source>
        <dbReference type="Proteomes" id="UP000708208"/>
    </source>
</evidence>
<dbReference type="PROSITE" id="PS50184">
    <property type="entry name" value="VWFC_2"/>
    <property type="match status" value="2"/>
</dbReference>
<dbReference type="GO" id="GO:0005509">
    <property type="term" value="F:calcium ion binding"/>
    <property type="evidence" value="ECO:0007669"/>
    <property type="project" value="InterPro"/>
</dbReference>
<name>A0A8J2PB79_9HEXA</name>
<keyword evidence="3" id="KW-0245">EGF-like domain</keyword>
<feature type="domain" description="EGF-like" evidence="4">
    <location>
        <begin position="1"/>
        <end position="34"/>
    </location>
</feature>
<dbReference type="SMART" id="SM00214">
    <property type="entry name" value="VWC"/>
    <property type="match status" value="2"/>
</dbReference>
<reference evidence="6" key="1">
    <citation type="submission" date="2021-06" db="EMBL/GenBank/DDBJ databases">
        <authorList>
            <person name="Hodson N. C."/>
            <person name="Mongue J. A."/>
            <person name="Jaron S. K."/>
        </authorList>
    </citation>
    <scope>NUCLEOTIDE SEQUENCE</scope>
</reference>
<feature type="non-terminal residue" evidence="6">
    <location>
        <position position="1"/>
    </location>
</feature>
<comment type="caution">
    <text evidence="6">The sequence shown here is derived from an EMBL/GenBank/DDBJ whole genome shotgun (WGS) entry which is preliminary data.</text>
</comment>
<dbReference type="OrthoDB" id="6516201at2759"/>
<sequence length="244" mass="27291">INECEISPCAHGLTCFNTIGSYECHCPEDNDQCTPGCFYEGQWNSPGSSWFSEDCRICTCSSFNKITCNSDSDSDCPNLCSRNNSTLSNTNNKCCSQCANLTVSDRSLQKKSCRHQLYPDIYQQSGEMWHFQCQTCECLDGEIDCWPIDCPPINCHNAFLPEGDCCFRCPEEETADKCTHWHANNTECQLLQNTIDTIESGTRVTLPLHHCITCKCQDGDLCCTYDYDCVARASDPPILTPAAN</sequence>
<feature type="domain" description="VWFC" evidence="5">
    <location>
        <begin position="35"/>
        <end position="99"/>
    </location>
</feature>
<dbReference type="InterPro" id="IPR000152">
    <property type="entry name" value="EGF-type_Asp/Asn_hydroxyl_site"/>
</dbReference>
<proteinExistence type="predicted"/>
<dbReference type="PANTHER" id="PTHR24042">
    <property type="entry name" value="NEL HOMOLOG"/>
    <property type="match status" value="1"/>
</dbReference>
<evidence type="ECO:0000256" key="1">
    <source>
        <dbReference type="ARBA" id="ARBA00023157"/>
    </source>
</evidence>
<dbReference type="Proteomes" id="UP000708208">
    <property type="component" value="Unassembled WGS sequence"/>
</dbReference>
<dbReference type="PROSITE" id="PS01208">
    <property type="entry name" value="VWFC_1"/>
    <property type="match status" value="1"/>
</dbReference>
<dbReference type="InterPro" id="IPR051586">
    <property type="entry name" value="PKC-binding_NELL"/>
</dbReference>
<gene>
    <name evidence="6" type="ORF">AFUS01_LOCUS19225</name>
</gene>
<dbReference type="AlphaFoldDB" id="A0A8J2PB79"/>
<evidence type="ECO:0000259" key="4">
    <source>
        <dbReference type="PROSITE" id="PS50026"/>
    </source>
</evidence>
<dbReference type="GO" id="GO:0008201">
    <property type="term" value="F:heparin binding"/>
    <property type="evidence" value="ECO:0007669"/>
    <property type="project" value="TreeGrafter"/>
</dbReference>